<evidence type="ECO:0000256" key="2">
    <source>
        <dbReference type="SAM" id="Phobius"/>
    </source>
</evidence>
<evidence type="ECO:0000313" key="4">
    <source>
        <dbReference type="Proteomes" id="UP000193144"/>
    </source>
</evidence>
<evidence type="ECO:0000313" key="3">
    <source>
        <dbReference type="EMBL" id="ORY12614.1"/>
    </source>
</evidence>
<dbReference type="PANTHER" id="PTHR35041:SF6">
    <property type="entry name" value="FORMYLMETHIONINE DEFORMYLASE-LIKE PROTEIN-RELATED"/>
    <property type="match status" value="1"/>
</dbReference>
<feature type="region of interest" description="Disordered" evidence="1">
    <location>
        <begin position="1"/>
        <end position="80"/>
    </location>
</feature>
<feature type="transmembrane region" description="Helical" evidence="2">
    <location>
        <begin position="661"/>
        <end position="682"/>
    </location>
</feature>
<dbReference type="OrthoDB" id="5322539at2759"/>
<keyword evidence="2" id="KW-0812">Transmembrane</keyword>
<feature type="transmembrane region" description="Helical" evidence="2">
    <location>
        <begin position="110"/>
        <end position="129"/>
    </location>
</feature>
<keyword evidence="2" id="KW-1133">Transmembrane helix</keyword>
<reference evidence="3 4" key="1">
    <citation type="submission" date="2016-07" db="EMBL/GenBank/DDBJ databases">
        <title>Pervasive Adenine N6-methylation of Active Genes in Fungi.</title>
        <authorList>
            <consortium name="DOE Joint Genome Institute"/>
            <person name="Mondo S.J."/>
            <person name="Dannebaum R.O."/>
            <person name="Kuo R.C."/>
            <person name="Labutti K."/>
            <person name="Haridas S."/>
            <person name="Kuo A."/>
            <person name="Salamov A."/>
            <person name="Ahrendt S.R."/>
            <person name="Lipzen A."/>
            <person name="Sullivan W."/>
            <person name="Andreopoulos W.B."/>
            <person name="Clum A."/>
            <person name="Lindquist E."/>
            <person name="Daum C."/>
            <person name="Ramamoorthy G.K."/>
            <person name="Gryganskyi A."/>
            <person name="Culley D."/>
            <person name="Magnuson J.K."/>
            <person name="James T.Y."/>
            <person name="O'Malley M.A."/>
            <person name="Stajich J.E."/>
            <person name="Spatafora J.W."/>
            <person name="Visel A."/>
            <person name="Grigoriev I.V."/>
        </authorList>
    </citation>
    <scope>NUCLEOTIDE SEQUENCE [LARGE SCALE GENOMIC DNA]</scope>
    <source>
        <strain evidence="3 4">CBS 115471</strain>
    </source>
</reference>
<accession>A0A1Y1ZQZ1</accession>
<dbReference type="PANTHER" id="PTHR35041">
    <property type="entry name" value="MEDIATOR OF RNA POLYMERASE II TRANSCRIPTION SUBUNIT 1"/>
    <property type="match status" value="1"/>
</dbReference>
<organism evidence="3 4">
    <name type="scientific">Clohesyomyces aquaticus</name>
    <dbReference type="NCBI Taxonomy" id="1231657"/>
    <lineage>
        <taxon>Eukaryota</taxon>
        <taxon>Fungi</taxon>
        <taxon>Dikarya</taxon>
        <taxon>Ascomycota</taxon>
        <taxon>Pezizomycotina</taxon>
        <taxon>Dothideomycetes</taxon>
        <taxon>Pleosporomycetidae</taxon>
        <taxon>Pleosporales</taxon>
        <taxon>Lindgomycetaceae</taxon>
        <taxon>Clohesyomyces</taxon>
    </lineage>
</organism>
<keyword evidence="4" id="KW-1185">Reference proteome</keyword>
<feature type="compositionally biased region" description="Polar residues" evidence="1">
    <location>
        <begin position="64"/>
        <end position="80"/>
    </location>
</feature>
<dbReference type="EMBL" id="MCFA01000049">
    <property type="protein sequence ID" value="ORY12614.1"/>
    <property type="molecule type" value="Genomic_DNA"/>
</dbReference>
<proteinExistence type="predicted"/>
<feature type="compositionally biased region" description="Polar residues" evidence="1">
    <location>
        <begin position="1"/>
        <end position="12"/>
    </location>
</feature>
<dbReference type="Proteomes" id="UP000193144">
    <property type="component" value="Unassembled WGS sequence"/>
</dbReference>
<dbReference type="AlphaFoldDB" id="A0A1Y1ZQZ1"/>
<evidence type="ECO:0000256" key="1">
    <source>
        <dbReference type="SAM" id="MobiDB-lite"/>
    </source>
</evidence>
<sequence>MATVSSVVSQPTPHFWGTGSIPRKPVGGGIAAATSFEAGLEERNAPDFTSQRPPATPKAEHDVTATQANSGDRKTSTSNAHELQLREHRAQLHEQDRYVHWGIAWRYPSYMVLWALSGIGFALGHHVYYLSLDGQAAGLSSRQSWSVRFGTAFAFLVVSSLRAACESAYKQMIWNLFKRKSFSLDTIDKIFATTSDPTALLSWELLRHAKSALAVATVCWCVAVAGVTPPGTLSVVRGFKNETRPTSLASVDWTSFNFRDNDTSNSGQVPKNEVFRIATLAAQSMTILPVTPPAKDSAFQMQFFGPTIQCSLANSTQQSVFNKYTNEFANDLFGIIVTASSFNSGALTWKSQLSPFNQPLMSVYSAFSPYLGSRGWVGPPDTSVLVSSDHSTDALNNSVPSIREEFQGYVSLPGSNNSMVLQKLWIQTADQEMVCILGNASFDVVFEFGNFTPNIAQYSVSKFVPLWVPLIGLDLDSPAMWTFTEWNKFNSYLETYRAVSSLLTGNVTVVLDSEWDMSRKTLDRVFPGNVILNEVSSNVLQHGLSACDDFIRGYWSGDNVVGIGKDGPVPWRQAISRFEFNEEGRFVATSDRIQNITNKIFTKPSWMCRNRTLLKAVEDLFNNITISMLSSPYLTKQNATIVNVTYFYEQNIYNYDSQNLIISYSVAIFFTLLCVCTGFFALQFNGVVHSTAFSAIIATTRNPELDKLSVGHSLGAMPLKHTNVRLRFGELTGDREKDWNSGSDGNGTGRHIGFGLAENVVDLVKGQKYT</sequence>
<dbReference type="STRING" id="1231657.A0A1Y1ZQZ1"/>
<protein>
    <submittedName>
        <fullName evidence="3">Uncharacterized protein</fullName>
    </submittedName>
</protein>
<feature type="transmembrane region" description="Helical" evidence="2">
    <location>
        <begin position="149"/>
        <end position="169"/>
    </location>
</feature>
<name>A0A1Y1ZQZ1_9PLEO</name>
<keyword evidence="2" id="KW-0472">Membrane</keyword>
<gene>
    <name evidence="3" type="ORF">BCR34DRAFT_289978</name>
</gene>
<comment type="caution">
    <text evidence="3">The sequence shown here is derived from an EMBL/GenBank/DDBJ whole genome shotgun (WGS) entry which is preliminary data.</text>
</comment>